<organism evidence="1 2">
    <name type="scientific">Gymnopus androsaceus JB14</name>
    <dbReference type="NCBI Taxonomy" id="1447944"/>
    <lineage>
        <taxon>Eukaryota</taxon>
        <taxon>Fungi</taxon>
        <taxon>Dikarya</taxon>
        <taxon>Basidiomycota</taxon>
        <taxon>Agaricomycotina</taxon>
        <taxon>Agaricomycetes</taxon>
        <taxon>Agaricomycetidae</taxon>
        <taxon>Agaricales</taxon>
        <taxon>Marasmiineae</taxon>
        <taxon>Omphalotaceae</taxon>
        <taxon>Gymnopus</taxon>
    </lineage>
</organism>
<reference evidence="1" key="1">
    <citation type="journal article" date="2019" name="Environ. Microbiol.">
        <title>Fungal ecological strategies reflected in gene transcription - a case study of two litter decomposers.</title>
        <authorList>
            <person name="Barbi F."/>
            <person name="Kohler A."/>
            <person name="Barry K."/>
            <person name="Baskaran P."/>
            <person name="Daum C."/>
            <person name="Fauchery L."/>
            <person name="Ihrmark K."/>
            <person name="Kuo A."/>
            <person name="LaButti K."/>
            <person name="Lipzen A."/>
            <person name="Morin E."/>
            <person name="Grigoriev I.V."/>
            <person name="Henrissat B."/>
            <person name="Lindahl B."/>
            <person name="Martin F."/>
        </authorList>
    </citation>
    <scope>NUCLEOTIDE SEQUENCE</scope>
    <source>
        <strain evidence="1">JB14</strain>
    </source>
</reference>
<name>A0A6A4HMM9_9AGAR</name>
<gene>
    <name evidence="1" type="ORF">BT96DRAFT_39410</name>
</gene>
<protein>
    <submittedName>
        <fullName evidence="1">Uncharacterized protein</fullName>
    </submittedName>
</protein>
<dbReference type="Proteomes" id="UP000799118">
    <property type="component" value="Unassembled WGS sequence"/>
</dbReference>
<proteinExistence type="predicted"/>
<evidence type="ECO:0000313" key="2">
    <source>
        <dbReference type="Proteomes" id="UP000799118"/>
    </source>
</evidence>
<dbReference type="EMBL" id="ML769485">
    <property type="protein sequence ID" value="KAE9398297.1"/>
    <property type="molecule type" value="Genomic_DNA"/>
</dbReference>
<evidence type="ECO:0000313" key="1">
    <source>
        <dbReference type="EMBL" id="KAE9398297.1"/>
    </source>
</evidence>
<dbReference type="AlphaFoldDB" id="A0A6A4HMM9"/>
<keyword evidence="2" id="KW-1185">Reference proteome</keyword>
<accession>A0A6A4HMM9</accession>
<sequence>MSSSARIRLEHSMFSASTSQQTPTISDLLQDEFTLKILLEQLKALTKDSIIPLNEHRRILDDIYRMIDSTWTLANLEGYDIDNQSDRVQAWTLWRNIEYNHFSDYNDTK</sequence>